<dbReference type="Pfam" id="PF18962">
    <property type="entry name" value="Por_Secre_tail"/>
    <property type="match status" value="1"/>
</dbReference>
<evidence type="ECO:0000313" key="6">
    <source>
        <dbReference type="Proteomes" id="UP001138894"/>
    </source>
</evidence>
<proteinExistence type="predicted"/>
<dbReference type="Pfam" id="PF23759">
    <property type="entry name" value="GBD_T9SS_assoc"/>
    <property type="match status" value="3"/>
</dbReference>
<accession>A0A9X1FBI7</accession>
<gene>
    <name evidence="5" type="ORF">KCG49_10580</name>
</gene>
<reference evidence="5" key="1">
    <citation type="submission" date="2021-04" db="EMBL/GenBank/DDBJ databases">
        <authorList>
            <person name="Pira H."/>
            <person name="Risdian C."/>
            <person name="Wink J."/>
        </authorList>
    </citation>
    <scope>NUCLEOTIDE SEQUENCE</scope>
    <source>
        <strain evidence="5">WHY3</strain>
    </source>
</reference>
<feature type="domain" description="T9SS-like galactose binding" evidence="4">
    <location>
        <begin position="800"/>
        <end position="915"/>
    </location>
</feature>
<organism evidence="5 6">
    <name type="scientific">Winogradskyella luteola</name>
    <dbReference type="NCBI Taxonomy" id="2828330"/>
    <lineage>
        <taxon>Bacteria</taxon>
        <taxon>Pseudomonadati</taxon>
        <taxon>Bacteroidota</taxon>
        <taxon>Flavobacteriia</taxon>
        <taxon>Flavobacteriales</taxon>
        <taxon>Flavobacteriaceae</taxon>
        <taxon>Winogradskyella</taxon>
    </lineage>
</organism>
<evidence type="ECO:0000313" key="5">
    <source>
        <dbReference type="EMBL" id="MBV7269630.1"/>
    </source>
</evidence>
<dbReference type="InterPro" id="IPR056600">
    <property type="entry name" value="GBD_T9SS_assoc"/>
</dbReference>
<dbReference type="EMBL" id="JAGSPD010000007">
    <property type="protein sequence ID" value="MBV7269630.1"/>
    <property type="molecule type" value="Genomic_DNA"/>
</dbReference>
<evidence type="ECO:0000256" key="2">
    <source>
        <dbReference type="SAM" id="SignalP"/>
    </source>
</evidence>
<evidence type="ECO:0000259" key="3">
    <source>
        <dbReference type="Pfam" id="PF18962"/>
    </source>
</evidence>
<feature type="signal peptide" evidence="2">
    <location>
        <begin position="1"/>
        <end position="18"/>
    </location>
</feature>
<dbReference type="InterPro" id="IPR026444">
    <property type="entry name" value="Secre_tail"/>
</dbReference>
<sequence length="1010" mass="108463">MRKITLLITMLLSITAFAQVEIIENFDSSQNFSLPDGWSQTGFFNASEVNPCGGSGKSATVDMQPFAIPGEATLTTPSYTSATNATDLTISYSINVYEQSPIFPPPATQNSPMAGWGSVVLEYTLDGGTNWITASTIDDSNFTFTDAQNCTEIPATNLGPLAAGSDFQARFVVDVQNNVSDNYSFVVSIDNVSITQEPTTTPNCDVTLLSPTTDTNLDETLMWQAATGLPTGYTVSIGTTSGGTDVLDNEVLTETSYAMSGLGLAYDTQYFVNIVPFNGFGDATGCTEQTFTTRSEPIEGATCSNPFEVTSFPYVVANDSTGDYENNINEGPCGNFPAAFIDGYDVFYTITPTTDISIDINLATISSNGAAIHVMEDCPDVATSCVAIVGDDYSNPPPYNLEINDLTLLAGNTYFVVLSSAGFDSNYTYSLVITENSCINPTFSVTPVPNCTNDEFNVDVDVTYLGGASSLTLSDNFGNTDNNITSTGIVSFGPYASADVVEFTLINNDDNTCSATDSTFFYCPPENDDCSNSITLDVNTDGTCTLFTNATNAGASESLSDPVNCEFTGTNDVWFSFTATQTTMVVEYLNVTNLVGEFGTLQATELLEGSCGSLTSIACYTNNYITLNNLTVSNTYYIRNSSSGTGESGQKYDICLRETPTPPVNDDCSGAIALTLSTDENCDNQLSGSTSGATPSPDNSCNEGFTENWKDVWYTFTASEDGLYEFSFNRVGFDPGADYFIYSGACGALVVESQSFCFNTNPESLEMDNGETFYIMVRSGDNGPGIDFDLCVFKLPPPVSNDDCSTPIELLESTDASGNNMISGNFDNSYPSAESCDTSASTIWYSFTPTYTGEYNFNFTAGSGFPYYTVYNTDDCSQTTNNFASGFTCYTTGPVASDLVAGNTYLISVFSYSDTDTFDLLAYPDPSLSVASNNLDAFEYYPNPVVNSLTVKAKSLISTVSVYNILGEKIQDFAPNDLEAEVNMSQLNDGVYFVKLTINNVQNTIKVIKE</sequence>
<dbReference type="AlphaFoldDB" id="A0A9X1FBI7"/>
<keyword evidence="6" id="KW-1185">Reference proteome</keyword>
<dbReference type="Proteomes" id="UP001138894">
    <property type="component" value="Unassembled WGS sequence"/>
</dbReference>
<evidence type="ECO:0000256" key="1">
    <source>
        <dbReference type="ARBA" id="ARBA00022729"/>
    </source>
</evidence>
<dbReference type="NCBIfam" id="TIGR04183">
    <property type="entry name" value="Por_Secre_tail"/>
    <property type="match status" value="1"/>
</dbReference>
<keyword evidence="1 2" id="KW-0732">Signal</keyword>
<dbReference type="RefSeq" id="WP_218546391.1">
    <property type="nucleotide sequence ID" value="NZ_JAGSPD010000007.1"/>
</dbReference>
<feature type="domain" description="T9SS-like galactose binding" evidence="4">
    <location>
        <begin position="665"/>
        <end position="777"/>
    </location>
</feature>
<feature type="domain" description="Secretion system C-terminal sorting" evidence="3">
    <location>
        <begin position="941"/>
        <end position="1008"/>
    </location>
</feature>
<protein>
    <submittedName>
        <fullName evidence="5">T9SS type A sorting domain-containing protein</fullName>
    </submittedName>
</protein>
<comment type="caution">
    <text evidence="5">The sequence shown here is derived from an EMBL/GenBank/DDBJ whole genome shotgun (WGS) entry which is preliminary data.</text>
</comment>
<feature type="domain" description="T9SS-like galactose binding" evidence="4">
    <location>
        <begin position="526"/>
        <end position="647"/>
    </location>
</feature>
<evidence type="ECO:0000259" key="4">
    <source>
        <dbReference type="Pfam" id="PF23759"/>
    </source>
</evidence>
<name>A0A9X1FBI7_9FLAO</name>
<feature type="chain" id="PRO_5040836788" evidence="2">
    <location>
        <begin position="19"/>
        <end position="1010"/>
    </location>
</feature>